<dbReference type="Gene3D" id="3.30.565.10">
    <property type="entry name" value="Histidine kinase-like ATPase, C-terminal domain"/>
    <property type="match status" value="2"/>
</dbReference>
<dbReference type="PANTHER" id="PTHR43711:SF26">
    <property type="entry name" value="SENSOR HISTIDINE KINASE RCSC"/>
    <property type="match status" value="1"/>
</dbReference>
<dbReference type="SMART" id="SM00387">
    <property type="entry name" value="HATPase_c"/>
    <property type="match status" value="1"/>
</dbReference>
<evidence type="ECO:0000256" key="6">
    <source>
        <dbReference type="SAM" id="MobiDB-lite"/>
    </source>
</evidence>
<dbReference type="InterPro" id="IPR003594">
    <property type="entry name" value="HATPase_dom"/>
</dbReference>
<evidence type="ECO:0000256" key="3">
    <source>
        <dbReference type="ARBA" id="ARBA00022679"/>
    </source>
</evidence>
<dbReference type="PRINTS" id="PR00344">
    <property type="entry name" value="BCTRLSENSOR"/>
</dbReference>
<dbReference type="Pfam" id="PF13589">
    <property type="entry name" value="HATPase_c_3"/>
    <property type="match status" value="1"/>
</dbReference>
<dbReference type="GO" id="GO:0004673">
    <property type="term" value="F:protein histidine kinase activity"/>
    <property type="evidence" value="ECO:0007669"/>
    <property type="project" value="UniProtKB-EC"/>
</dbReference>
<proteinExistence type="predicted"/>
<accession>A0ABD6X701</accession>
<dbReference type="InterPro" id="IPR050736">
    <property type="entry name" value="Sensor_HK_Regulatory"/>
</dbReference>
<organism evidence="8 9">
    <name type="scientific">Photobacterium damselae</name>
    <dbReference type="NCBI Taxonomy" id="38293"/>
    <lineage>
        <taxon>Bacteria</taxon>
        <taxon>Pseudomonadati</taxon>
        <taxon>Pseudomonadota</taxon>
        <taxon>Gammaproteobacteria</taxon>
        <taxon>Vibrionales</taxon>
        <taxon>Vibrionaceae</taxon>
        <taxon>Photobacterium</taxon>
    </lineage>
</organism>
<reference evidence="8 9" key="1">
    <citation type="submission" date="2018-03" db="EMBL/GenBank/DDBJ databases">
        <title>Whole genome sequencing of Histamine producing bacteria.</title>
        <authorList>
            <person name="Butler K."/>
        </authorList>
    </citation>
    <scope>NUCLEOTIDE SEQUENCE [LARGE SCALE GENOMIC DNA]</scope>
    <source>
        <strain evidence="8 9">BT-6</strain>
    </source>
</reference>
<dbReference type="PROSITE" id="PS50109">
    <property type="entry name" value="HIS_KIN"/>
    <property type="match status" value="1"/>
</dbReference>
<evidence type="ECO:0000256" key="4">
    <source>
        <dbReference type="ARBA" id="ARBA00022777"/>
    </source>
</evidence>
<comment type="caution">
    <text evidence="8">The sequence shown here is derived from an EMBL/GenBank/DDBJ whole genome shotgun (WGS) entry which is preliminary data.</text>
</comment>
<dbReference type="AlphaFoldDB" id="A0ABD6X701"/>
<dbReference type="Pfam" id="PF02518">
    <property type="entry name" value="HATPase_c"/>
    <property type="match status" value="1"/>
</dbReference>
<dbReference type="EMBL" id="PYMM01000001">
    <property type="protein sequence ID" value="PSU18645.1"/>
    <property type="molecule type" value="Genomic_DNA"/>
</dbReference>
<protein>
    <recommendedName>
        <fullName evidence="2">histidine kinase</fullName>
        <ecNumber evidence="2">2.7.13.3</ecNumber>
    </recommendedName>
</protein>
<dbReference type="EC" id="2.7.13.3" evidence="2"/>
<sequence>MIEKKNLKSDSLTFDVDAQLITELGERLVSRNHIGISELIKNSYDADSPLVNVTLSNVTKHNLYNSELVVSDKGLGMTFQTVKDNWMTIGTSNKRDNPLSKLFGRPVTGNKGIGRFACQRLAERLELETCAKTDNGYDNTTVHFEWDDFTPGQSLSKVTCQYEYFHSSTGTAGTILKLKGLRERITERDFKMILKSVSLISIAEQTRRDGYPDDPGFETTVTAPEFAQLMGDSTFKVDDKLLRAGWGTVTGKVGNEGHVFFSLDSKNTEIQTYSIQNKEYIPLSDISFTVHIIPLKSRDGIENQRNPTLLTGGSLKDIHNLYSGIKLYLNGFRVYPYGEVSEGDDWLRISHDISRRRGPSDFPELHDVAKHMGITSPTRVMLNHPGTRSLVGNVLIQGQAVNSFEVKMDREGLVSSDNFSNLKKIIRMSLDWATINYEAWLIRERKKKHNEVKKRFEKSVGSTFDDDKSRFTKAIETLTSGAQLPKIDCNNTSEQNSHDNINNSISTQQKQPPDTLFKDSLLFDPKLQPNENDNNGEDDCCTTADTNSETNKEQLDTAKAYALSQYEALEAETELLRAVSATAPLLFVFAHEVKGIAQTLSTQSKRLEHIAGKIKDEAVKTELVSMAKSAELYQESFNNLFGLFDVFSETSGNASKKISYVNLFKNVQVGFKFFIQQFGIKLTFDTVNPTIRVAKLNQAEAYSVLINLLSNSIKSLIASNSEERNIHVSFHRKDNEQILIVKDNGIGLSEEHWEKVFEARTYDPEGKLYSSVFSKIGDDKLSNLGKGSGLGLNIVRNILQKHNGDVTFIHPSEGWNAEVKVNIGG</sequence>
<evidence type="ECO:0000256" key="1">
    <source>
        <dbReference type="ARBA" id="ARBA00000085"/>
    </source>
</evidence>
<keyword evidence="3" id="KW-0808">Transferase</keyword>
<evidence type="ECO:0000313" key="8">
    <source>
        <dbReference type="EMBL" id="PSU18645.1"/>
    </source>
</evidence>
<evidence type="ECO:0000256" key="5">
    <source>
        <dbReference type="ARBA" id="ARBA00023012"/>
    </source>
</evidence>
<dbReference type="InterPro" id="IPR036890">
    <property type="entry name" value="HATPase_C_sf"/>
</dbReference>
<feature type="region of interest" description="Disordered" evidence="6">
    <location>
        <begin position="524"/>
        <end position="553"/>
    </location>
</feature>
<evidence type="ECO:0000313" key="9">
    <source>
        <dbReference type="Proteomes" id="UP000241404"/>
    </source>
</evidence>
<dbReference type="Proteomes" id="UP000241404">
    <property type="component" value="Unassembled WGS sequence"/>
</dbReference>
<evidence type="ECO:0000259" key="7">
    <source>
        <dbReference type="PROSITE" id="PS50109"/>
    </source>
</evidence>
<feature type="region of interest" description="Disordered" evidence="6">
    <location>
        <begin position="485"/>
        <end position="511"/>
    </location>
</feature>
<keyword evidence="4" id="KW-0418">Kinase</keyword>
<dbReference type="SUPFAM" id="SSF55874">
    <property type="entry name" value="ATPase domain of HSP90 chaperone/DNA topoisomerase II/histidine kinase"/>
    <property type="match status" value="2"/>
</dbReference>
<dbReference type="GO" id="GO:0000160">
    <property type="term" value="P:phosphorelay signal transduction system"/>
    <property type="evidence" value="ECO:0007669"/>
    <property type="project" value="UniProtKB-KW"/>
</dbReference>
<comment type="catalytic activity">
    <reaction evidence="1">
        <text>ATP + protein L-histidine = ADP + protein N-phospho-L-histidine.</text>
        <dbReference type="EC" id="2.7.13.3"/>
    </reaction>
</comment>
<dbReference type="InterPro" id="IPR004358">
    <property type="entry name" value="Sig_transdc_His_kin-like_C"/>
</dbReference>
<name>A0ABD6X701_PHODM</name>
<gene>
    <name evidence="8" type="ORF">CTM90_01275</name>
</gene>
<keyword evidence="5" id="KW-0902">Two-component regulatory system</keyword>
<feature type="compositionally biased region" description="Polar residues" evidence="6">
    <location>
        <begin position="489"/>
        <end position="511"/>
    </location>
</feature>
<feature type="domain" description="Histidine kinase" evidence="7">
    <location>
        <begin position="588"/>
        <end position="825"/>
    </location>
</feature>
<dbReference type="PANTHER" id="PTHR43711">
    <property type="entry name" value="TWO-COMPONENT HISTIDINE KINASE"/>
    <property type="match status" value="1"/>
</dbReference>
<dbReference type="InterPro" id="IPR005467">
    <property type="entry name" value="His_kinase_dom"/>
</dbReference>
<dbReference type="RefSeq" id="WP_107200332.1">
    <property type="nucleotide sequence ID" value="NZ_PYMM01000001.1"/>
</dbReference>
<evidence type="ECO:0000256" key="2">
    <source>
        <dbReference type="ARBA" id="ARBA00012438"/>
    </source>
</evidence>